<sequence>MQVAACLEDFFGHYYSAHGQYQCPTQGSSNHQGSTPLLCLHTHMSHLCTACAQALYLEVRNCLKALEVLEAASPGLLPDPQGVMDFLTRPLTTPAPAATPALAWHEAAVACLRLDDPVGMARLCARIYSSKLDDSRLLASMPLDSTSMPPNTTSTPAFEHAHVGPSSDPHRPTAYSAHHPLQHPAQQQQHHRHHHYHHRANLDPGTTLTGSPQQQHIGVGAEGEGEEASAPGCLPALLNPQPRRALLAQISRMIGFEQPPAMNQWCLVGPASFLSFGLWSLSLMVSLCQ</sequence>
<evidence type="ECO:0000313" key="2">
    <source>
        <dbReference type="EMBL" id="KAF5835632.1"/>
    </source>
</evidence>
<evidence type="ECO:0000256" key="1">
    <source>
        <dbReference type="SAM" id="MobiDB-lite"/>
    </source>
</evidence>
<dbReference type="Proteomes" id="UP000815325">
    <property type="component" value="Unassembled WGS sequence"/>
</dbReference>
<organism evidence="2 3">
    <name type="scientific">Dunaliella salina</name>
    <name type="common">Green alga</name>
    <name type="synonym">Protococcus salinus</name>
    <dbReference type="NCBI Taxonomy" id="3046"/>
    <lineage>
        <taxon>Eukaryota</taxon>
        <taxon>Viridiplantae</taxon>
        <taxon>Chlorophyta</taxon>
        <taxon>core chlorophytes</taxon>
        <taxon>Chlorophyceae</taxon>
        <taxon>CS clade</taxon>
        <taxon>Chlamydomonadales</taxon>
        <taxon>Dunaliellaceae</taxon>
        <taxon>Dunaliella</taxon>
    </lineage>
</organism>
<proteinExistence type="predicted"/>
<feature type="compositionally biased region" description="Basic residues" evidence="1">
    <location>
        <begin position="189"/>
        <end position="199"/>
    </location>
</feature>
<accession>A0ABQ7GM12</accession>
<feature type="compositionally biased region" description="Low complexity" evidence="1">
    <location>
        <begin position="177"/>
        <end position="188"/>
    </location>
</feature>
<comment type="caution">
    <text evidence="2">The sequence shown here is derived from an EMBL/GenBank/DDBJ whole genome shotgun (WGS) entry which is preliminary data.</text>
</comment>
<reference evidence="2" key="1">
    <citation type="submission" date="2017-08" db="EMBL/GenBank/DDBJ databases">
        <authorList>
            <person name="Polle J.E."/>
            <person name="Barry K."/>
            <person name="Cushman J."/>
            <person name="Schmutz J."/>
            <person name="Tran D."/>
            <person name="Hathwaick L.T."/>
            <person name="Yim W.C."/>
            <person name="Jenkins J."/>
            <person name="Mckie-Krisberg Z.M."/>
            <person name="Prochnik S."/>
            <person name="Lindquist E."/>
            <person name="Dockter R.B."/>
            <person name="Adam C."/>
            <person name="Molina H."/>
            <person name="Bunkerborg J."/>
            <person name="Jin E."/>
            <person name="Buchheim M."/>
            <person name="Magnuson J."/>
        </authorList>
    </citation>
    <scope>NUCLEOTIDE SEQUENCE</scope>
    <source>
        <strain evidence="2">CCAP 19/18</strain>
    </source>
</reference>
<feature type="compositionally biased region" description="Low complexity" evidence="1">
    <location>
        <begin position="145"/>
        <end position="156"/>
    </location>
</feature>
<name>A0ABQ7GM12_DUNSA</name>
<protein>
    <submittedName>
        <fullName evidence="2">Uncharacterized protein</fullName>
    </submittedName>
</protein>
<keyword evidence="3" id="KW-1185">Reference proteome</keyword>
<feature type="non-terminal residue" evidence="2">
    <location>
        <position position="289"/>
    </location>
</feature>
<gene>
    <name evidence="2" type="ORF">DUNSADRAFT_7134</name>
</gene>
<evidence type="ECO:0000313" key="3">
    <source>
        <dbReference type="Proteomes" id="UP000815325"/>
    </source>
</evidence>
<feature type="region of interest" description="Disordered" evidence="1">
    <location>
        <begin position="143"/>
        <end position="232"/>
    </location>
</feature>
<dbReference type="EMBL" id="MU069696">
    <property type="protein sequence ID" value="KAF5835632.1"/>
    <property type="molecule type" value="Genomic_DNA"/>
</dbReference>
<feature type="compositionally biased region" description="Polar residues" evidence="1">
    <location>
        <begin position="204"/>
        <end position="216"/>
    </location>
</feature>